<dbReference type="GO" id="GO:0005886">
    <property type="term" value="C:plasma membrane"/>
    <property type="evidence" value="ECO:0007669"/>
    <property type="project" value="UniProtKB-SubCell"/>
</dbReference>
<evidence type="ECO:0000259" key="11">
    <source>
        <dbReference type="Pfam" id="PF14841"/>
    </source>
</evidence>
<dbReference type="GO" id="GO:0003774">
    <property type="term" value="F:cytoskeletal motor activity"/>
    <property type="evidence" value="ECO:0007669"/>
    <property type="project" value="InterPro"/>
</dbReference>
<dbReference type="InterPro" id="IPR032779">
    <property type="entry name" value="FliG_M"/>
</dbReference>
<dbReference type="Pfam" id="PF14841">
    <property type="entry name" value="FliG_M"/>
    <property type="match status" value="1"/>
</dbReference>
<comment type="caution">
    <text evidence="13">The sequence shown here is derived from an EMBL/GenBank/DDBJ whole genome shotgun (WGS) entry which is preliminary data.</text>
</comment>
<evidence type="ECO:0000256" key="7">
    <source>
        <dbReference type="ARBA" id="ARBA00022779"/>
    </source>
</evidence>
<gene>
    <name evidence="13" type="ORF">S01H1_77014</name>
</gene>
<dbReference type="AlphaFoldDB" id="X0XY01"/>
<evidence type="ECO:0000256" key="6">
    <source>
        <dbReference type="ARBA" id="ARBA00022500"/>
    </source>
</evidence>
<organism evidence="13">
    <name type="scientific">marine sediment metagenome</name>
    <dbReference type="NCBI Taxonomy" id="412755"/>
    <lineage>
        <taxon>unclassified sequences</taxon>
        <taxon>metagenomes</taxon>
        <taxon>ecological metagenomes</taxon>
    </lineage>
</organism>
<evidence type="ECO:0000259" key="10">
    <source>
        <dbReference type="Pfam" id="PF01706"/>
    </source>
</evidence>
<keyword evidence="8" id="KW-0472">Membrane</keyword>
<evidence type="ECO:0000256" key="8">
    <source>
        <dbReference type="ARBA" id="ARBA00023136"/>
    </source>
</evidence>
<dbReference type="PANTHER" id="PTHR30534">
    <property type="entry name" value="FLAGELLAR MOTOR SWITCH PROTEIN FLIG"/>
    <property type="match status" value="1"/>
</dbReference>
<dbReference type="PRINTS" id="PR00954">
    <property type="entry name" value="FLGMOTORFLIG"/>
</dbReference>
<evidence type="ECO:0000256" key="3">
    <source>
        <dbReference type="ARBA" id="ARBA00010299"/>
    </source>
</evidence>
<keyword evidence="6" id="KW-0145">Chemotaxis</keyword>
<feature type="domain" description="Flagellar motor switch protein FliG middle" evidence="11">
    <location>
        <begin position="53"/>
        <end position="122"/>
    </location>
</feature>
<evidence type="ECO:0000259" key="12">
    <source>
        <dbReference type="Pfam" id="PF14842"/>
    </source>
</evidence>
<accession>X0XY01</accession>
<sequence length="234" mass="26165">MMARKYVSQGGLDYAKQVLEKAWGSRKAEEILKRIEASREVSAFYLLQTVDDTQLLSFLQDEHPQTAALILANLKPKQAANIISQLSEDLQSEIAFRLATMEKTSPEMVREIENVLRDQLGDIFGTDMRSTGGAYAVAEILNNATRAAEKNVLDHLRERDPELAVEIANLMFLFEDMVTLSDTSIQKIIKEVDTKVLALSLKATGEDLKTKIYNNMSERAGGILKDEIEFLGPV</sequence>
<reference evidence="13" key="1">
    <citation type="journal article" date="2014" name="Front. Microbiol.">
        <title>High frequency of phylogenetically diverse reductive dehalogenase-homologous genes in deep subseafloor sedimentary metagenomes.</title>
        <authorList>
            <person name="Kawai M."/>
            <person name="Futagami T."/>
            <person name="Toyoda A."/>
            <person name="Takaki Y."/>
            <person name="Nishi S."/>
            <person name="Hori S."/>
            <person name="Arai W."/>
            <person name="Tsubouchi T."/>
            <person name="Morono Y."/>
            <person name="Uchiyama I."/>
            <person name="Ito T."/>
            <person name="Fujiyama A."/>
            <person name="Inagaki F."/>
            <person name="Takami H."/>
        </authorList>
    </citation>
    <scope>NUCLEOTIDE SEQUENCE</scope>
    <source>
        <strain evidence="13">Expedition CK06-06</strain>
    </source>
</reference>
<dbReference type="NCBIfam" id="TIGR00207">
    <property type="entry name" value="fliG"/>
    <property type="match status" value="1"/>
</dbReference>
<comment type="similarity">
    <text evidence="3">Belongs to the FliG family.</text>
</comment>
<feature type="domain" description="Flagellar motor switch protein FliG N-terminal" evidence="12">
    <location>
        <begin position="2"/>
        <end position="44"/>
    </location>
</feature>
<evidence type="ECO:0000256" key="2">
    <source>
        <dbReference type="ARBA" id="ARBA00004413"/>
    </source>
</evidence>
<proteinExistence type="inferred from homology"/>
<dbReference type="InterPro" id="IPR000090">
    <property type="entry name" value="Flg_Motor_Flig"/>
</dbReference>
<feature type="non-terminal residue" evidence="13">
    <location>
        <position position="234"/>
    </location>
</feature>
<evidence type="ECO:0000256" key="5">
    <source>
        <dbReference type="ARBA" id="ARBA00022475"/>
    </source>
</evidence>
<dbReference type="Pfam" id="PF14842">
    <property type="entry name" value="FliG_N"/>
    <property type="match status" value="1"/>
</dbReference>
<dbReference type="GO" id="GO:0009425">
    <property type="term" value="C:bacterial-type flagellum basal body"/>
    <property type="evidence" value="ECO:0007669"/>
    <property type="project" value="UniProtKB-SubCell"/>
</dbReference>
<comment type="subcellular location">
    <subcellularLocation>
        <location evidence="1">Bacterial flagellum basal body</location>
    </subcellularLocation>
    <subcellularLocation>
        <location evidence="2">Cell membrane</location>
        <topology evidence="2">Peripheral membrane protein</topology>
        <orientation evidence="2">Cytoplasmic side</orientation>
    </subcellularLocation>
</comment>
<evidence type="ECO:0000256" key="4">
    <source>
        <dbReference type="ARBA" id="ARBA00021870"/>
    </source>
</evidence>
<dbReference type="SUPFAM" id="SSF48029">
    <property type="entry name" value="FliG"/>
    <property type="match status" value="1"/>
</dbReference>
<dbReference type="Pfam" id="PF01706">
    <property type="entry name" value="FliG_C"/>
    <property type="match status" value="1"/>
</dbReference>
<dbReference type="InterPro" id="IPR011002">
    <property type="entry name" value="FliG_a-hlx"/>
</dbReference>
<dbReference type="InterPro" id="IPR023087">
    <property type="entry name" value="Flg_Motor_Flig_C"/>
</dbReference>
<name>X0XY01_9ZZZZ</name>
<keyword evidence="7" id="KW-0283">Flagellar rotation</keyword>
<dbReference type="EMBL" id="BARS01051741">
    <property type="protein sequence ID" value="GAG48304.1"/>
    <property type="molecule type" value="Genomic_DNA"/>
</dbReference>
<dbReference type="Gene3D" id="1.10.220.30">
    <property type="match status" value="2"/>
</dbReference>
<dbReference type="InterPro" id="IPR028263">
    <property type="entry name" value="FliG_N"/>
</dbReference>
<evidence type="ECO:0000256" key="9">
    <source>
        <dbReference type="ARBA" id="ARBA00023143"/>
    </source>
</evidence>
<protein>
    <recommendedName>
        <fullName evidence="4">Flagellar motor switch protein FliG</fullName>
    </recommendedName>
</protein>
<dbReference type="GO" id="GO:0006935">
    <property type="term" value="P:chemotaxis"/>
    <property type="evidence" value="ECO:0007669"/>
    <property type="project" value="UniProtKB-KW"/>
</dbReference>
<feature type="domain" description="Flagellar motor switch protein FliG C-terminal" evidence="10">
    <location>
        <begin position="155"/>
        <end position="234"/>
    </location>
</feature>
<keyword evidence="5" id="KW-1003">Cell membrane</keyword>
<dbReference type="GO" id="GO:0071973">
    <property type="term" value="P:bacterial-type flagellum-dependent cell motility"/>
    <property type="evidence" value="ECO:0007669"/>
    <property type="project" value="InterPro"/>
</dbReference>
<dbReference type="PANTHER" id="PTHR30534:SF0">
    <property type="entry name" value="FLAGELLAR MOTOR SWITCH PROTEIN FLIG"/>
    <property type="match status" value="1"/>
</dbReference>
<evidence type="ECO:0000313" key="13">
    <source>
        <dbReference type="EMBL" id="GAG48304.1"/>
    </source>
</evidence>
<evidence type="ECO:0000256" key="1">
    <source>
        <dbReference type="ARBA" id="ARBA00004117"/>
    </source>
</evidence>
<keyword evidence="9" id="KW-0975">Bacterial flagellum</keyword>